<accession>A0ABV8RMV7</accession>
<evidence type="ECO:0000256" key="1">
    <source>
        <dbReference type="SAM" id="SignalP"/>
    </source>
</evidence>
<dbReference type="PANTHER" id="PTHR30383">
    <property type="entry name" value="THIOESTERASE 1/PROTEASE 1/LYSOPHOSPHOLIPASE L1"/>
    <property type="match status" value="1"/>
</dbReference>
<name>A0ABV8RMV7_9SPHN</name>
<dbReference type="Pfam" id="PF13472">
    <property type="entry name" value="Lipase_GDSL_2"/>
    <property type="match status" value="1"/>
</dbReference>
<keyword evidence="1" id="KW-0732">Signal</keyword>
<dbReference type="SUPFAM" id="SSF52266">
    <property type="entry name" value="SGNH hydrolase"/>
    <property type="match status" value="1"/>
</dbReference>
<gene>
    <name evidence="3" type="ORF">ACFO0A_06165</name>
</gene>
<dbReference type="EMBL" id="JBHSDR010000003">
    <property type="protein sequence ID" value="MFC4294642.1"/>
    <property type="molecule type" value="Genomic_DNA"/>
</dbReference>
<evidence type="ECO:0000259" key="2">
    <source>
        <dbReference type="Pfam" id="PF13472"/>
    </source>
</evidence>
<dbReference type="InterPro" id="IPR051532">
    <property type="entry name" value="Ester_Hydrolysis_Enzymes"/>
</dbReference>
<organism evidence="3 4">
    <name type="scientific">Novosphingobium tardum</name>
    <dbReference type="NCBI Taxonomy" id="1538021"/>
    <lineage>
        <taxon>Bacteria</taxon>
        <taxon>Pseudomonadati</taxon>
        <taxon>Pseudomonadota</taxon>
        <taxon>Alphaproteobacteria</taxon>
        <taxon>Sphingomonadales</taxon>
        <taxon>Sphingomonadaceae</taxon>
        <taxon>Novosphingobium</taxon>
    </lineage>
</organism>
<keyword evidence="4" id="KW-1185">Reference proteome</keyword>
<feature type="signal peptide" evidence="1">
    <location>
        <begin position="1"/>
        <end position="26"/>
    </location>
</feature>
<evidence type="ECO:0000313" key="3">
    <source>
        <dbReference type="EMBL" id="MFC4294642.1"/>
    </source>
</evidence>
<evidence type="ECO:0000313" key="4">
    <source>
        <dbReference type="Proteomes" id="UP001595828"/>
    </source>
</evidence>
<comment type="caution">
    <text evidence="3">The sequence shown here is derived from an EMBL/GenBank/DDBJ whole genome shotgun (WGS) entry which is preliminary data.</text>
</comment>
<feature type="domain" description="SGNH hydrolase-type esterase" evidence="2">
    <location>
        <begin position="63"/>
        <end position="224"/>
    </location>
</feature>
<dbReference type="Proteomes" id="UP001595828">
    <property type="component" value="Unassembled WGS sequence"/>
</dbReference>
<dbReference type="CDD" id="cd01822">
    <property type="entry name" value="Lysophospholipase_L1_like"/>
    <property type="match status" value="1"/>
</dbReference>
<sequence length="242" mass="25121">MEQPVTPSLPLRAARRLRLSAFLALAALASCGGPEPGVAPTAAAQASAPAIQRPAGPERLVVAIGDSLYAGYGLKPGEAYPVKLEKALWAKGVNATLVNAGVSGDTTAAGRQRLGFILDNQPRKPDLVILGFGGNDMLRALPPEEAKANLAAMLAELKRRDIPVLLTGMLAAPNLGPDYAAKFNAMYPALAKQYGAALIPFFLQPVLGRADLIQADHVHPTAPGIDLIVGATVDKVAKELAA</sequence>
<proteinExistence type="predicted"/>
<dbReference type="InterPro" id="IPR013830">
    <property type="entry name" value="SGNH_hydro"/>
</dbReference>
<dbReference type="RefSeq" id="WP_379538088.1">
    <property type="nucleotide sequence ID" value="NZ_JBHSDR010000003.1"/>
</dbReference>
<protein>
    <submittedName>
        <fullName evidence="3">Arylesterase</fullName>
    </submittedName>
</protein>
<reference evidence="4" key="1">
    <citation type="journal article" date="2019" name="Int. J. Syst. Evol. Microbiol.">
        <title>The Global Catalogue of Microorganisms (GCM) 10K type strain sequencing project: providing services to taxonomists for standard genome sequencing and annotation.</title>
        <authorList>
            <consortium name="The Broad Institute Genomics Platform"/>
            <consortium name="The Broad Institute Genome Sequencing Center for Infectious Disease"/>
            <person name="Wu L."/>
            <person name="Ma J."/>
        </authorList>
    </citation>
    <scope>NUCLEOTIDE SEQUENCE [LARGE SCALE GENOMIC DNA]</scope>
    <source>
        <strain evidence="4">CGMCC 1.12989</strain>
    </source>
</reference>
<dbReference type="PANTHER" id="PTHR30383:SF24">
    <property type="entry name" value="THIOESTERASE 1_PROTEASE 1_LYSOPHOSPHOLIPASE L1"/>
    <property type="match status" value="1"/>
</dbReference>
<dbReference type="InterPro" id="IPR036514">
    <property type="entry name" value="SGNH_hydro_sf"/>
</dbReference>
<feature type="chain" id="PRO_5046280394" evidence="1">
    <location>
        <begin position="27"/>
        <end position="242"/>
    </location>
</feature>
<dbReference type="Gene3D" id="3.40.50.1110">
    <property type="entry name" value="SGNH hydrolase"/>
    <property type="match status" value="1"/>
</dbReference>